<keyword evidence="1" id="KW-0812">Transmembrane</keyword>
<protein>
    <recommendedName>
        <fullName evidence="4">Adhesion protein</fullName>
    </recommendedName>
</protein>
<gene>
    <name evidence="2" type="ORF">V7F78_11740</name>
</gene>
<dbReference type="EMBL" id="JBAKUA010000025">
    <property type="protein sequence ID" value="MEH1547653.1"/>
    <property type="molecule type" value="Genomic_DNA"/>
</dbReference>
<comment type="caution">
    <text evidence="2">The sequence shown here is derived from an EMBL/GenBank/DDBJ whole genome shotgun (WGS) entry which is preliminary data.</text>
</comment>
<proteinExistence type="predicted"/>
<feature type="transmembrane region" description="Helical" evidence="1">
    <location>
        <begin position="122"/>
        <end position="141"/>
    </location>
</feature>
<keyword evidence="1" id="KW-1133">Transmembrane helix</keyword>
<dbReference type="AlphaFoldDB" id="A0AB35XT83"/>
<feature type="transmembrane region" description="Helical" evidence="1">
    <location>
        <begin position="153"/>
        <end position="176"/>
    </location>
</feature>
<evidence type="ECO:0000313" key="3">
    <source>
        <dbReference type="Proteomes" id="UP001309299"/>
    </source>
</evidence>
<evidence type="ECO:0000313" key="2">
    <source>
        <dbReference type="EMBL" id="MEH1547653.1"/>
    </source>
</evidence>
<accession>A0AB35XT83</accession>
<evidence type="ECO:0008006" key="4">
    <source>
        <dbReference type="Google" id="ProtNLM"/>
    </source>
</evidence>
<feature type="transmembrane region" description="Helical" evidence="1">
    <location>
        <begin position="51"/>
        <end position="71"/>
    </location>
</feature>
<dbReference type="RefSeq" id="WP_004809104.1">
    <property type="nucleotide sequence ID" value="NZ_AP024309.1"/>
</dbReference>
<dbReference type="Proteomes" id="UP001309299">
    <property type="component" value="Unassembled WGS sequence"/>
</dbReference>
<feature type="transmembrane region" description="Helical" evidence="1">
    <location>
        <begin position="20"/>
        <end position="39"/>
    </location>
</feature>
<sequence length="187" mass="20789">MTTHNNTPKDQYHRAPLNGLIIGTIVGAVWALVILGFLITPPLAKQDIKSFPPQFIMSFVFPVTGWLAGLWEQAAVDCNDSTKQKHRVKATIATIFALNGVLMASIERFLSTLRFISGEETIIYYLILLSVFSLGGWTLGATRITLRENDNHFLAKIIIATLIALYASLAVSFYVFNIIEVCFFFGT</sequence>
<keyword evidence="1" id="KW-0472">Membrane</keyword>
<feature type="transmembrane region" description="Helical" evidence="1">
    <location>
        <begin position="92"/>
        <end position="110"/>
    </location>
</feature>
<organism evidence="2 3">
    <name type="scientific">Cutibacterium avidum</name>
    <dbReference type="NCBI Taxonomy" id="33010"/>
    <lineage>
        <taxon>Bacteria</taxon>
        <taxon>Bacillati</taxon>
        <taxon>Actinomycetota</taxon>
        <taxon>Actinomycetes</taxon>
        <taxon>Propionibacteriales</taxon>
        <taxon>Propionibacteriaceae</taxon>
        <taxon>Cutibacterium</taxon>
    </lineage>
</organism>
<dbReference type="GeneID" id="29843388"/>
<evidence type="ECO:0000256" key="1">
    <source>
        <dbReference type="SAM" id="Phobius"/>
    </source>
</evidence>
<reference evidence="2" key="1">
    <citation type="submission" date="2024-02" db="EMBL/GenBank/DDBJ databases">
        <title>Bacterial skin colonization with Propionibacterium avidum as a risk factor for Periprosthetic Joint Infections - a single-center prospective study.</title>
        <authorList>
            <person name="Achermann Y."/>
        </authorList>
    </citation>
    <scope>NUCLEOTIDE SEQUENCE</scope>
    <source>
        <strain evidence="2">PAVI-2017310195</strain>
    </source>
</reference>
<name>A0AB35XT83_9ACTN</name>